<comment type="caution">
    <text evidence="4">The sequence shown here is derived from an EMBL/GenBank/DDBJ whole genome shotgun (WGS) entry which is preliminary data.</text>
</comment>
<evidence type="ECO:0000313" key="5">
    <source>
        <dbReference type="Proteomes" id="UP001434883"/>
    </source>
</evidence>
<dbReference type="SMART" id="SM00454">
    <property type="entry name" value="SAM"/>
    <property type="match status" value="1"/>
</dbReference>
<gene>
    <name evidence="4" type="primary">ANKS1A</name>
    <name evidence="4" type="ORF">XENOCAPTIV_012977</name>
</gene>
<accession>A0ABV0RIQ6</accession>
<dbReference type="SUPFAM" id="SSF47769">
    <property type="entry name" value="SAM/Pointed domain"/>
    <property type="match status" value="2"/>
</dbReference>
<dbReference type="PROSITE" id="PS50105">
    <property type="entry name" value="SAM_DOMAIN"/>
    <property type="match status" value="2"/>
</dbReference>
<keyword evidence="2" id="KW-0040">ANK repeat</keyword>
<dbReference type="Proteomes" id="UP001434883">
    <property type="component" value="Unassembled WGS sequence"/>
</dbReference>
<keyword evidence="1" id="KW-0677">Repeat</keyword>
<evidence type="ECO:0000259" key="3">
    <source>
        <dbReference type="PROSITE" id="PS50105"/>
    </source>
</evidence>
<dbReference type="Gene3D" id="1.10.150.50">
    <property type="entry name" value="Transcription Factor, Ets-1"/>
    <property type="match status" value="2"/>
</dbReference>
<dbReference type="PANTHER" id="PTHR24174">
    <property type="entry name" value="ANKYRIN REPEAT AND STERILE ALPHA MOTIF DOMAIN-CONTAINING PROTEIN 1"/>
    <property type="match status" value="1"/>
</dbReference>
<evidence type="ECO:0000256" key="1">
    <source>
        <dbReference type="ARBA" id="ARBA00022737"/>
    </source>
</evidence>
<feature type="domain" description="SAM" evidence="3">
    <location>
        <begin position="46"/>
        <end position="101"/>
    </location>
</feature>
<dbReference type="InterPro" id="IPR013761">
    <property type="entry name" value="SAM/pointed_sf"/>
</dbReference>
<sequence length="141" mass="15810">MQGSNVMEDQDLRDMGITDPGHRKKILHAARSLPKVKPLGCDGSTSLSSWLDVLGLHEYLPNFLSNGYRTLECVKNLWELEIVNVIKVGPLGHRKRIIASLAERPYEEAPSKSRRLSPIMVGVIVKFTYSTFDLPSLSLFC</sequence>
<dbReference type="EMBL" id="JAHRIN010044727">
    <property type="protein sequence ID" value="MEQ2207473.1"/>
    <property type="molecule type" value="Genomic_DNA"/>
</dbReference>
<feature type="domain" description="SAM" evidence="3">
    <location>
        <begin position="7"/>
        <end position="36"/>
    </location>
</feature>
<name>A0ABV0RIQ6_9TELE</name>
<protein>
    <submittedName>
        <fullName evidence="4">Ankyrin repeat and SAM domain-containing protein 1A</fullName>
    </submittedName>
</protein>
<proteinExistence type="predicted"/>
<evidence type="ECO:0000256" key="2">
    <source>
        <dbReference type="ARBA" id="ARBA00023043"/>
    </source>
</evidence>
<dbReference type="Pfam" id="PF00536">
    <property type="entry name" value="SAM_1"/>
    <property type="match status" value="2"/>
</dbReference>
<organism evidence="4 5">
    <name type="scientific">Xenoophorus captivus</name>
    <dbReference type="NCBI Taxonomy" id="1517983"/>
    <lineage>
        <taxon>Eukaryota</taxon>
        <taxon>Metazoa</taxon>
        <taxon>Chordata</taxon>
        <taxon>Craniata</taxon>
        <taxon>Vertebrata</taxon>
        <taxon>Euteleostomi</taxon>
        <taxon>Actinopterygii</taxon>
        <taxon>Neopterygii</taxon>
        <taxon>Teleostei</taxon>
        <taxon>Neoteleostei</taxon>
        <taxon>Acanthomorphata</taxon>
        <taxon>Ovalentaria</taxon>
        <taxon>Atherinomorphae</taxon>
        <taxon>Cyprinodontiformes</taxon>
        <taxon>Goodeidae</taxon>
        <taxon>Xenoophorus</taxon>
    </lineage>
</organism>
<dbReference type="PANTHER" id="PTHR24174:SF5">
    <property type="entry name" value="ANKYRIN REPEAT AND SAM DOMAIN-CONTAINING PROTEIN 1A ISOFORM X1"/>
    <property type="match status" value="1"/>
</dbReference>
<dbReference type="InterPro" id="IPR033635">
    <property type="entry name" value="ANKS1/Caskin"/>
</dbReference>
<dbReference type="InterPro" id="IPR001660">
    <property type="entry name" value="SAM"/>
</dbReference>
<keyword evidence="5" id="KW-1185">Reference proteome</keyword>
<reference evidence="4 5" key="1">
    <citation type="submission" date="2021-06" db="EMBL/GenBank/DDBJ databases">
        <authorList>
            <person name="Palmer J.M."/>
        </authorList>
    </citation>
    <scope>NUCLEOTIDE SEQUENCE [LARGE SCALE GENOMIC DNA]</scope>
    <source>
        <strain evidence="4 5">XC_2019</strain>
        <tissue evidence="4">Muscle</tissue>
    </source>
</reference>
<evidence type="ECO:0000313" key="4">
    <source>
        <dbReference type="EMBL" id="MEQ2207473.1"/>
    </source>
</evidence>